<dbReference type="Gene3D" id="1.10.3720.10">
    <property type="entry name" value="MetI-like"/>
    <property type="match status" value="1"/>
</dbReference>
<evidence type="ECO:0000256" key="6">
    <source>
        <dbReference type="ARBA" id="ARBA00023136"/>
    </source>
</evidence>
<dbReference type="AlphaFoldDB" id="A0A926ICR0"/>
<dbReference type="GO" id="GO:0055085">
    <property type="term" value="P:transmembrane transport"/>
    <property type="evidence" value="ECO:0007669"/>
    <property type="project" value="InterPro"/>
</dbReference>
<comment type="caution">
    <text evidence="9">The sequence shown here is derived from an EMBL/GenBank/DDBJ whole genome shotgun (WGS) entry which is preliminary data.</text>
</comment>
<keyword evidence="5 7" id="KW-1133">Transmembrane helix</keyword>
<keyword evidence="10" id="KW-1185">Reference proteome</keyword>
<dbReference type="Pfam" id="PF00528">
    <property type="entry name" value="BPD_transp_1"/>
    <property type="match status" value="1"/>
</dbReference>
<comment type="subcellular location">
    <subcellularLocation>
        <location evidence="1 7">Cell membrane</location>
        <topology evidence="1 7">Multi-pass membrane protein</topology>
    </subcellularLocation>
</comment>
<dbReference type="CDD" id="cd06261">
    <property type="entry name" value="TM_PBP2"/>
    <property type="match status" value="1"/>
</dbReference>
<dbReference type="PANTHER" id="PTHR43386:SF1">
    <property type="entry name" value="D,D-DIPEPTIDE TRANSPORT SYSTEM PERMEASE PROTEIN DDPC-RELATED"/>
    <property type="match status" value="1"/>
</dbReference>
<evidence type="ECO:0000259" key="8">
    <source>
        <dbReference type="PROSITE" id="PS50928"/>
    </source>
</evidence>
<evidence type="ECO:0000256" key="7">
    <source>
        <dbReference type="RuleBase" id="RU363032"/>
    </source>
</evidence>
<dbReference type="InterPro" id="IPR000515">
    <property type="entry name" value="MetI-like"/>
</dbReference>
<evidence type="ECO:0000256" key="2">
    <source>
        <dbReference type="ARBA" id="ARBA00022448"/>
    </source>
</evidence>
<feature type="domain" description="ABC transmembrane type-1" evidence="8">
    <location>
        <begin position="122"/>
        <end position="320"/>
    </location>
</feature>
<evidence type="ECO:0000313" key="10">
    <source>
        <dbReference type="Proteomes" id="UP000655830"/>
    </source>
</evidence>
<feature type="transmembrane region" description="Helical" evidence="7">
    <location>
        <begin position="301"/>
        <end position="323"/>
    </location>
</feature>
<dbReference type="InterPro" id="IPR035906">
    <property type="entry name" value="MetI-like_sf"/>
</dbReference>
<dbReference type="GO" id="GO:0005886">
    <property type="term" value="C:plasma membrane"/>
    <property type="evidence" value="ECO:0007669"/>
    <property type="project" value="UniProtKB-SubCell"/>
</dbReference>
<feature type="transmembrane region" description="Helical" evidence="7">
    <location>
        <begin position="164"/>
        <end position="186"/>
    </location>
</feature>
<gene>
    <name evidence="9" type="ORF">H8718_00810</name>
</gene>
<dbReference type="PANTHER" id="PTHR43386">
    <property type="entry name" value="OLIGOPEPTIDE TRANSPORT SYSTEM PERMEASE PROTEIN APPC"/>
    <property type="match status" value="1"/>
</dbReference>
<dbReference type="EMBL" id="JACRSY010000001">
    <property type="protein sequence ID" value="MBC8578079.1"/>
    <property type="molecule type" value="Genomic_DNA"/>
</dbReference>
<sequence>MAEEKVLQTNNQPEEVANLEKIVTPGQLVMKRFLRNKLAIAGVVILVCMFLFSFLGPLFTSYGEYTIFFVKDGVEFSSDDHKGMDPQESGVKINGKAKPSKAHLLGTDKDGRDILVRLMYGGRISLLIGFVVVGLQLAVGVIMGGIAGYYGGVIDNLIMRLVDIFYCIPTLPVMLIVSSIMVAYGVPQEYKIYILMLIMGILGWAGVARLVRGQILSLREQEFMVATEAIGLHPAKRIMKHLIPNVMPQLIVIATMGMGSVILAEASYSYLGIGVPFPLASWGNMVNTVTDPIIMREYLNIWFPPGFCILLTVLGFNFVGDGLRDAFDPKMKR</sequence>
<dbReference type="InterPro" id="IPR050366">
    <property type="entry name" value="BP-dependent_transpt_permease"/>
</dbReference>
<dbReference type="InterPro" id="IPR025966">
    <property type="entry name" value="OppC_N"/>
</dbReference>
<dbReference type="RefSeq" id="WP_249331162.1">
    <property type="nucleotide sequence ID" value="NZ_JACRSY010000001.1"/>
</dbReference>
<protein>
    <submittedName>
        <fullName evidence="9">ABC transporter permease</fullName>
    </submittedName>
</protein>
<comment type="similarity">
    <text evidence="7">Belongs to the binding-protein-dependent transport system permease family.</text>
</comment>
<dbReference type="SUPFAM" id="SSF161098">
    <property type="entry name" value="MetI-like"/>
    <property type="match status" value="1"/>
</dbReference>
<keyword evidence="2 7" id="KW-0813">Transport</keyword>
<feature type="transmembrane region" description="Helical" evidence="7">
    <location>
        <begin position="246"/>
        <end position="271"/>
    </location>
</feature>
<feature type="transmembrane region" description="Helical" evidence="7">
    <location>
        <begin position="124"/>
        <end position="152"/>
    </location>
</feature>
<dbReference type="Proteomes" id="UP000655830">
    <property type="component" value="Unassembled WGS sequence"/>
</dbReference>
<dbReference type="PROSITE" id="PS50928">
    <property type="entry name" value="ABC_TM1"/>
    <property type="match status" value="1"/>
</dbReference>
<keyword evidence="4 7" id="KW-0812">Transmembrane</keyword>
<reference evidence="9" key="1">
    <citation type="submission" date="2020-08" db="EMBL/GenBank/DDBJ databases">
        <title>Genome public.</title>
        <authorList>
            <person name="Liu C."/>
            <person name="Sun Q."/>
        </authorList>
    </citation>
    <scope>NUCLEOTIDE SEQUENCE</scope>
    <source>
        <strain evidence="9">NSJ-12</strain>
    </source>
</reference>
<organism evidence="9 10">
    <name type="scientific">Zhenhengia yiwuensis</name>
    <dbReference type="NCBI Taxonomy" id="2763666"/>
    <lineage>
        <taxon>Bacteria</taxon>
        <taxon>Bacillati</taxon>
        <taxon>Bacillota</taxon>
        <taxon>Clostridia</taxon>
        <taxon>Lachnospirales</taxon>
        <taxon>Lachnospiraceae</taxon>
        <taxon>Zhenhengia</taxon>
    </lineage>
</organism>
<keyword evidence="6 7" id="KW-0472">Membrane</keyword>
<dbReference type="Pfam" id="PF12911">
    <property type="entry name" value="OppC_N"/>
    <property type="match status" value="1"/>
</dbReference>
<keyword evidence="3" id="KW-1003">Cell membrane</keyword>
<evidence type="ECO:0000256" key="1">
    <source>
        <dbReference type="ARBA" id="ARBA00004651"/>
    </source>
</evidence>
<proteinExistence type="inferred from homology"/>
<evidence type="ECO:0000256" key="3">
    <source>
        <dbReference type="ARBA" id="ARBA00022475"/>
    </source>
</evidence>
<evidence type="ECO:0000256" key="5">
    <source>
        <dbReference type="ARBA" id="ARBA00022989"/>
    </source>
</evidence>
<evidence type="ECO:0000256" key="4">
    <source>
        <dbReference type="ARBA" id="ARBA00022692"/>
    </source>
</evidence>
<evidence type="ECO:0000313" key="9">
    <source>
        <dbReference type="EMBL" id="MBC8578079.1"/>
    </source>
</evidence>
<feature type="transmembrane region" description="Helical" evidence="7">
    <location>
        <begin position="192"/>
        <end position="211"/>
    </location>
</feature>
<name>A0A926ICR0_9FIRM</name>
<feature type="transmembrane region" description="Helical" evidence="7">
    <location>
        <begin position="38"/>
        <end position="59"/>
    </location>
</feature>
<accession>A0A926ICR0</accession>